<reference evidence="1" key="1">
    <citation type="submission" date="2025-03" db="EMBL/GenBank/DDBJ databases">
        <authorList>
            <consortium name="ELIXIR-Norway"/>
            <consortium name="Elixir Norway"/>
        </authorList>
    </citation>
    <scope>NUCLEOTIDE SEQUENCE</scope>
</reference>
<protein>
    <submittedName>
        <fullName evidence="1">Uncharacterized protein</fullName>
    </submittedName>
</protein>
<sequence length="115" mass="13451">SLPTLALSPSTTSLLIAALLEVRPTHYLHLFNFHYVFYHHKHRQFYHRCCQLCHQHHHSRIYLHNSFTNTIHQPLHHVHHPLIVTGWSTLVTTHSTHSHYHSSSWTSSLSNATDP</sequence>
<evidence type="ECO:0000313" key="1">
    <source>
        <dbReference type="EMBL" id="CAM9172931.1"/>
    </source>
</evidence>
<evidence type="ECO:0000313" key="2">
    <source>
        <dbReference type="Proteomes" id="UP001162501"/>
    </source>
</evidence>
<dbReference type="Proteomes" id="UP001162501">
    <property type="component" value="Unassembled WGS sequence"/>
</dbReference>
<feature type="non-terminal residue" evidence="1">
    <location>
        <position position="115"/>
    </location>
</feature>
<comment type="caution">
    <text evidence="1">The sequence shown here is derived from an EMBL/GenBank/DDBJ whole genome shotgun (WGS) entry which is preliminary data.</text>
</comment>
<feature type="non-terminal residue" evidence="1">
    <location>
        <position position="1"/>
    </location>
</feature>
<proteinExistence type="predicted"/>
<gene>
    <name evidence="1" type="ORF">MRATA1EN22A_LOCUS29404</name>
</gene>
<name>A0ACB1KFM0_RANTA</name>
<organism evidence="1 2">
    <name type="scientific">Rangifer tarandus platyrhynchus</name>
    <name type="common">Svalbard reindeer</name>
    <dbReference type="NCBI Taxonomy" id="3082113"/>
    <lineage>
        <taxon>Eukaryota</taxon>
        <taxon>Metazoa</taxon>
        <taxon>Chordata</taxon>
        <taxon>Craniata</taxon>
        <taxon>Vertebrata</taxon>
        <taxon>Euteleostomi</taxon>
        <taxon>Mammalia</taxon>
        <taxon>Eutheria</taxon>
        <taxon>Laurasiatheria</taxon>
        <taxon>Artiodactyla</taxon>
        <taxon>Ruminantia</taxon>
        <taxon>Pecora</taxon>
        <taxon>Cervidae</taxon>
        <taxon>Odocoileinae</taxon>
        <taxon>Rangifer</taxon>
    </lineage>
</organism>
<accession>A0ACB1KFM0</accession>
<dbReference type="EMBL" id="CATOBB020000538">
    <property type="protein sequence ID" value="CAM9172931.1"/>
    <property type="molecule type" value="Genomic_DNA"/>
</dbReference>